<feature type="transmembrane region" description="Helical" evidence="8">
    <location>
        <begin position="6"/>
        <end position="24"/>
    </location>
</feature>
<keyword evidence="10" id="KW-1185">Reference proteome</keyword>
<feature type="transmembrane region" description="Helical" evidence="8">
    <location>
        <begin position="104"/>
        <end position="124"/>
    </location>
</feature>
<dbReference type="NCBIfam" id="TIGR03426">
    <property type="entry name" value="shape_MreD"/>
    <property type="match status" value="1"/>
</dbReference>
<accession>A0A9X2JL34</accession>
<dbReference type="GO" id="GO:0005886">
    <property type="term" value="C:plasma membrane"/>
    <property type="evidence" value="ECO:0007669"/>
    <property type="project" value="UniProtKB-SubCell"/>
</dbReference>
<evidence type="ECO:0000256" key="8">
    <source>
        <dbReference type="SAM" id="Phobius"/>
    </source>
</evidence>
<dbReference type="AlphaFoldDB" id="A0A9X2JL34"/>
<dbReference type="EMBL" id="JAIULA010000005">
    <property type="protein sequence ID" value="MCP0886514.1"/>
    <property type="molecule type" value="Genomic_DNA"/>
</dbReference>
<keyword evidence="6 8" id="KW-1133">Transmembrane helix</keyword>
<evidence type="ECO:0000256" key="6">
    <source>
        <dbReference type="ARBA" id="ARBA00022989"/>
    </source>
</evidence>
<keyword evidence="5" id="KW-0133">Cell shape</keyword>
<feature type="transmembrane region" description="Helical" evidence="8">
    <location>
        <begin position="73"/>
        <end position="92"/>
    </location>
</feature>
<evidence type="ECO:0000313" key="9">
    <source>
        <dbReference type="EMBL" id="MCP0886514.1"/>
    </source>
</evidence>
<feature type="transmembrane region" description="Helical" evidence="8">
    <location>
        <begin position="144"/>
        <end position="162"/>
    </location>
</feature>
<keyword evidence="3" id="KW-1003">Cell membrane</keyword>
<reference evidence="9 10" key="1">
    <citation type="journal article" date="2023" name="Int. J. Syst. Evol. Microbiol.">
        <title>Ligilactobacillus ubinensis sp. nov., a novel species isolated from the wild ferment of a durian fruit (Durio zibethinus).</title>
        <authorList>
            <person name="Heng Y.C."/>
            <person name="Menon N."/>
            <person name="Chen B."/>
            <person name="Loo B.Z.L."/>
            <person name="Wong G.W.J."/>
            <person name="Lim A.C.H."/>
            <person name="Silvaraju S."/>
            <person name="Kittelmann S."/>
        </authorList>
    </citation>
    <scope>NUCLEOTIDE SEQUENCE [LARGE SCALE GENOMIC DNA]</scope>
    <source>
        <strain evidence="9 10">WILCCON 0076</strain>
    </source>
</reference>
<dbReference type="InterPro" id="IPR007227">
    <property type="entry name" value="Cell_shape_determining_MreD"/>
</dbReference>
<evidence type="ECO:0000256" key="4">
    <source>
        <dbReference type="ARBA" id="ARBA00022692"/>
    </source>
</evidence>
<name>A0A9X2JL34_9LACO</name>
<dbReference type="RefSeq" id="WP_253359691.1">
    <property type="nucleotide sequence ID" value="NZ_JAIULA010000005.1"/>
</dbReference>
<feature type="transmembrane region" description="Helical" evidence="8">
    <location>
        <begin position="44"/>
        <end position="67"/>
    </location>
</feature>
<evidence type="ECO:0000256" key="2">
    <source>
        <dbReference type="ARBA" id="ARBA00007776"/>
    </source>
</evidence>
<protein>
    <submittedName>
        <fullName evidence="9">Rod shape-determining protein MreD</fullName>
    </submittedName>
</protein>
<sequence>MESVKMRYLFPLGLFIALFLDGSLSLQFSGSMFTQSVSIESRLILLWLVMAICYGNVRHIFVWAVIAGYFFDTYYTGILGLFIVMLPLIVYITRSIMRYFTSSFIVVLLIYLIDITILTVLFYWANALIGFTSVSITTFISKTLGPTLAYNLAIFVILFFPLEQFFKRFS</sequence>
<proteinExistence type="inferred from homology"/>
<keyword evidence="4 8" id="KW-0812">Transmembrane</keyword>
<evidence type="ECO:0000313" key="10">
    <source>
        <dbReference type="Proteomes" id="UP001139006"/>
    </source>
</evidence>
<evidence type="ECO:0000256" key="7">
    <source>
        <dbReference type="ARBA" id="ARBA00023136"/>
    </source>
</evidence>
<evidence type="ECO:0000256" key="1">
    <source>
        <dbReference type="ARBA" id="ARBA00004651"/>
    </source>
</evidence>
<gene>
    <name evidence="9" type="primary">mreD</name>
    <name evidence="9" type="ORF">LB941_04070</name>
</gene>
<organism evidence="9 10">
    <name type="scientific">Ligilactobacillus ubinensis</name>
    <dbReference type="NCBI Taxonomy" id="2876789"/>
    <lineage>
        <taxon>Bacteria</taxon>
        <taxon>Bacillati</taxon>
        <taxon>Bacillota</taxon>
        <taxon>Bacilli</taxon>
        <taxon>Lactobacillales</taxon>
        <taxon>Lactobacillaceae</taxon>
        <taxon>Ligilactobacillus</taxon>
    </lineage>
</organism>
<keyword evidence="7 8" id="KW-0472">Membrane</keyword>
<evidence type="ECO:0000256" key="5">
    <source>
        <dbReference type="ARBA" id="ARBA00022960"/>
    </source>
</evidence>
<comment type="similarity">
    <text evidence="2">Belongs to the MreD family.</text>
</comment>
<dbReference type="Proteomes" id="UP001139006">
    <property type="component" value="Unassembled WGS sequence"/>
</dbReference>
<dbReference type="GO" id="GO:0008360">
    <property type="term" value="P:regulation of cell shape"/>
    <property type="evidence" value="ECO:0007669"/>
    <property type="project" value="UniProtKB-KW"/>
</dbReference>
<dbReference type="Pfam" id="PF04093">
    <property type="entry name" value="MreD"/>
    <property type="match status" value="1"/>
</dbReference>
<comment type="subcellular location">
    <subcellularLocation>
        <location evidence="1">Cell membrane</location>
        <topology evidence="1">Multi-pass membrane protein</topology>
    </subcellularLocation>
</comment>
<comment type="caution">
    <text evidence="9">The sequence shown here is derived from an EMBL/GenBank/DDBJ whole genome shotgun (WGS) entry which is preliminary data.</text>
</comment>
<evidence type="ECO:0000256" key="3">
    <source>
        <dbReference type="ARBA" id="ARBA00022475"/>
    </source>
</evidence>